<organism evidence="1 2">
    <name type="scientific">Vermiconidia calcicola</name>
    <dbReference type="NCBI Taxonomy" id="1690605"/>
    <lineage>
        <taxon>Eukaryota</taxon>
        <taxon>Fungi</taxon>
        <taxon>Dikarya</taxon>
        <taxon>Ascomycota</taxon>
        <taxon>Pezizomycotina</taxon>
        <taxon>Dothideomycetes</taxon>
        <taxon>Dothideomycetidae</taxon>
        <taxon>Mycosphaerellales</taxon>
        <taxon>Extremaceae</taxon>
        <taxon>Vermiconidia</taxon>
    </lineage>
</organism>
<keyword evidence="2" id="KW-1185">Reference proteome</keyword>
<comment type="caution">
    <text evidence="1">The sequence shown here is derived from an EMBL/GenBank/DDBJ whole genome shotgun (WGS) entry which is preliminary data.</text>
</comment>
<gene>
    <name evidence="1" type="ORF">LTR37_020442</name>
</gene>
<protein>
    <submittedName>
        <fullName evidence="1">Uncharacterized protein</fullName>
    </submittedName>
</protein>
<name>A0ACC3MD87_9PEZI</name>
<sequence>MLIGHTSQQLMHVTSNAHTNDTATQNLVPHRAAQLRAKDSGCEVAVARALLLLKHLRRTFRERITLNRHIRQLYCRLSVVIAGTLRYIIAVLFAVLSLVTSNAIQRPGTAKVFDDPLCTRILSSDYNIDKIVSAIKDTQLNLYNFPNTVERELTTASAITRDKAIDSPYDFPACLNACNDIREQTLVFVEASEDLEVQFNAVREHARTLCLSSGFYATNTSTLVLEVEEKRIATDRALDSWIVAEEELHAMLKEFLYRCTSASKQLDGTRELESDVDKGGAGDTARPIQSRKAKAKIYSATVGGRTEWSAKV</sequence>
<evidence type="ECO:0000313" key="2">
    <source>
        <dbReference type="Proteomes" id="UP001281147"/>
    </source>
</evidence>
<evidence type="ECO:0000313" key="1">
    <source>
        <dbReference type="EMBL" id="KAK3683231.1"/>
    </source>
</evidence>
<reference evidence="1" key="1">
    <citation type="submission" date="2023-07" db="EMBL/GenBank/DDBJ databases">
        <title>Black Yeasts Isolated from many extreme environments.</title>
        <authorList>
            <person name="Coleine C."/>
            <person name="Stajich J.E."/>
            <person name="Selbmann L."/>
        </authorList>
    </citation>
    <scope>NUCLEOTIDE SEQUENCE</scope>
    <source>
        <strain evidence="1">CCFEE 5714</strain>
    </source>
</reference>
<dbReference type="Proteomes" id="UP001281147">
    <property type="component" value="Unassembled WGS sequence"/>
</dbReference>
<dbReference type="EMBL" id="JAUTXU010000357">
    <property type="protein sequence ID" value="KAK3683231.1"/>
    <property type="molecule type" value="Genomic_DNA"/>
</dbReference>
<accession>A0ACC3MD87</accession>
<proteinExistence type="predicted"/>